<reference evidence="5" key="1">
    <citation type="journal article" date="2016" name="Genome Biol. Evol.">
        <title>Comparative 'omics' of the Fusarium fujikuroi species complex highlights differences in genetic potential and metabolite synthesis.</title>
        <authorList>
            <person name="Niehaus E.-M."/>
            <person name="Muensterkoetter M."/>
            <person name="Proctor R.H."/>
            <person name="Brown D.W."/>
            <person name="Sharon A."/>
            <person name="Idan Y."/>
            <person name="Oren-Young L."/>
            <person name="Sieber C.M."/>
            <person name="Novak O."/>
            <person name="Pencik A."/>
            <person name="Tarkowska D."/>
            <person name="Hromadova K."/>
            <person name="Freeman S."/>
            <person name="Maymon M."/>
            <person name="Elazar M."/>
            <person name="Youssef S.A."/>
            <person name="El-Shabrawy E.S.M."/>
            <person name="Shalaby A.B.A."/>
            <person name="Houterman P."/>
            <person name="Brock N.L."/>
            <person name="Burkhardt I."/>
            <person name="Tsavkelova E.A."/>
            <person name="Dickschat J.S."/>
            <person name="Galuszka P."/>
            <person name="Gueldener U."/>
            <person name="Tudzynski B."/>
        </authorList>
    </citation>
    <scope>NUCLEOTIDE SEQUENCE [LARGE SCALE GENOMIC DNA]</scope>
    <source>
        <strain evidence="5">MRC7560</strain>
    </source>
</reference>
<comment type="caution">
    <text evidence="4">The sequence shown here is derived from an EMBL/GenBank/DDBJ whole genome shotgun (WGS) entry which is preliminary data.</text>
</comment>
<dbReference type="VEuPathDB" id="FungiDB:FMAN_03961"/>
<feature type="region of interest" description="Disordered" evidence="1">
    <location>
        <begin position="557"/>
        <end position="682"/>
    </location>
</feature>
<feature type="signal peptide" evidence="2">
    <location>
        <begin position="1"/>
        <end position="19"/>
    </location>
</feature>
<dbReference type="Proteomes" id="UP000184255">
    <property type="component" value="Unassembled WGS sequence"/>
</dbReference>
<organism evidence="4 5">
    <name type="scientific">Fusarium mangiferae</name>
    <name type="common">Mango malformation disease fungus</name>
    <dbReference type="NCBI Taxonomy" id="192010"/>
    <lineage>
        <taxon>Eukaryota</taxon>
        <taxon>Fungi</taxon>
        <taxon>Dikarya</taxon>
        <taxon>Ascomycota</taxon>
        <taxon>Pezizomycotina</taxon>
        <taxon>Sordariomycetes</taxon>
        <taxon>Hypocreomycetidae</taxon>
        <taxon>Hypocreales</taxon>
        <taxon>Nectriaceae</taxon>
        <taxon>Fusarium</taxon>
        <taxon>Fusarium fujikuroi species complex</taxon>
    </lineage>
</organism>
<feature type="region of interest" description="Disordered" evidence="1">
    <location>
        <begin position="164"/>
        <end position="262"/>
    </location>
</feature>
<feature type="region of interest" description="Disordered" evidence="1">
    <location>
        <begin position="791"/>
        <end position="887"/>
    </location>
</feature>
<evidence type="ECO:0000256" key="2">
    <source>
        <dbReference type="SAM" id="SignalP"/>
    </source>
</evidence>
<feature type="chain" id="PRO_5012882797" description="Apple domain-containing protein" evidence="2">
    <location>
        <begin position="20"/>
        <end position="1097"/>
    </location>
</feature>
<dbReference type="EMBL" id="FCQH01000017">
    <property type="protein sequence ID" value="CVL06052.1"/>
    <property type="molecule type" value="Genomic_DNA"/>
</dbReference>
<dbReference type="AlphaFoldDB" id="A0A1L7UAA5"/>
<proteinExistence type="predicted"/>
<feature type="region of interest" description="Disordered" evidence="1">
    <location>
        <begin position="395"/>
        <end position="442"/>
    </location>
</feature>
<evidence type="ECO:0000259" key="3">
    <source>
        <dbReference type="PROSITE" id="PS50948"/>
    </source>
</evidence>
<keyword evidence="2" id="KW-0732">Signal</keyword>
<feature type="domain" description="Apple" evidence="3">
    <location>
        <begin position="706"/>
        <end position="779"/>
    </location>
</feature>
<dbReference type="GeneID" id="65083232"/>
<feature type="domain" description="Apple" evidence="3">
    <location>
        <begin position="1010"/>
        <end position="1090"/>
    </location>
</feature>
<feature type="domain" description="Apple" evidence="3">
    <location>
        <begin position="906"/>
        <end position="985"/>
    </location>
</feature>
<evidence type="ECO:0000313" key="4">
    <source>
        <dbReference type="EMBL" id="CVL06052.1"/>
    </source>
</evidence>
<dbReference type="RefSeq" id="XP_041689633.1">
    <property type="nucleotide sequence ID" value="XM_041824120.1"/>
</dbReference>
<dbReference type="InterPro" id="IPR003609">
    <property type="entry name" value="Pan_app"/>
</dbReference>
<evidence type="ECO:0000256" key="1">
    <source>
        <dbReference type="SAM" id="MobiDB-lite"/>
    </source>
</evidence>
<accession>A0A1L7UAA5</accession>
<protein>
    <recommendedName>
        <fullName evidence="3">Apple domain-containing protein</fullName>
    </recommendedName>
</protein>
<name>A0A1L7UAA5_FUSMA</name>
<sequence>MPSSKVFAAILAALAVVDASPCKPKPVTTSGSTAPVVTTSGSTDILSSTATTETAATTTTEAACSHYTPYTEIVPADCGKTGVAPNCADKVIGSPITVTDYAQCGNTCGMTVGCKSFSIKGSSCTLYNAPVSSLGYTFSEGSDASHFYDLDLCFGCGEDTTTSGTETATGSQTTETETETSATGSATETTGTASAGTTTATGSETETSATGSETGTTTATGSETETSGTAHATGTTDTETSATGSQTETTTAPGATTETSATETLTANTDTTTAAATTTTSAGCTAYTQVANPPYNNCNVRGSASGGASMSQLATYGNTASVNDCALKCANYHDATKPNDKCLSFALDGSNTCYVYSVPVSTLGINRSGLPAWEFNDLDACYSCDEGAATTTTTAAGVDTTTTAETGSETGTTTEAAGSTTTTEAGSDTTTTTAAVESSTTEAATTTTSAGCTAYTPVANPPAASCDVRGAPNGFAAFMAQLIGIPNSNTEDCARQCGLYRSSTIVDDKCLSFGLDASNTCYLYKVQLSSLNVDAAGTPVLELHDFEACYSCDEGGATTTTESGTTTTVESGSSTTEAVVGSTTTTEAGSDTTTTAAGVDTTTTETGSETGTTTTEAGAGSTTTTEAGSDTTTTAADVDTTTTEAGTTTTEAGSDTTTTTAAGVDTTATTTTEAGVESTTTEAASTTTDSVCTGYTPVPNPPSTSCAVKGKTYKTYISTDTGSSADVCASKCSEVSGCKTFAYKASSSTCTFYTQTVSELQINNCASAEESEFYEFEICYAGCGQATTTTEAAGSTTTTDAGVETTATTTTEAGEGSTTTTEAAVASTTTTEAGEASTTTTEAGAASTTTTEAGVAPTTTTEAASTTEAPTTTTTEAQSTTEAPTTTTEAPVCTNYIPLPNAPSTCGKQGKVSCRSTQKLGQATSVTDVNACGKLCGTTLTCKTFSYTPKFRSTGGYCQLYSAPLAQLSFTPCNTGVKFYDLDTCYTCSNTPTPTPPATCSKYVPAFEKCAKDTHCGTRGEICQEEKINVVGDASCLENCAKSCIDYGKECKYFSYQPAFYNSAAKCTLYKSGKINKKSTSWVKFYEQDCFKCQQSK</sequence>
<gene>
    <name evidence="4" type="ORF">FMAN_03961</name>
</gene>
<evidence type="ECO:0000313" key="5">
    <source>
        <dbReference type="Proteomes" id="UP000184255"/>
    </source>
</evidence>
<dbReference type="PROSITE" id="PS50948">
    <property type="entry name" value="PAN"/>
    <property type="match status" value="4"/>
</dbReference>
<keyword evidence="5" id="KW-1185">Reference proteome</keyword>
<feature type="domain" description="Apple" evidence="3">
    <location>
        <begin position="78"/>
        <end position="153"/>
    </location>
</feature>